<dbReference type="InterPro" id="IPR029058">
    <property type="entry name" value="AB_hydrolase_fold"/>
</dbReference>
<proteinExistence type="predicted"/>
<reference evidence="2 3" key="1">
    <citation type="submission" date="2023-04" db="EMBL/GenBank/DDBJ databases">
        <title>Klugiella caeni sp. nov. isolated from the sludge of biochemical tank.</title>
        <authorList>
            <person name="Geng K."/>
        </authorList>
    </citation>
    <scope>NUCLEOTIDE SEQUENCE [LARGE SCALE GENOMIC DNA]</scope>
    <source>
        <strain evidence="2 3">YN-L-19</strain>
    </source>
</reference>
<sequence length="448" mass="46864">MLLAALLLTSTAITPVEVAAMPAERPAAASELLDSTQARELPRAAPERKQQALDAEWMLDAAASAPPADLAKRLAADPRLVDRLLIAPPPAVAVAAWWEGLTAGSRAVLLAGAPHVVGNLDGIPYAARDLANHVALERSVERLQRELTAAGRSARAGIQQRLDALSAVERALGEPNANPRRSLIALQIPDEGEPTAAIALGDLDRADFVSYLVPGMFFGVRTQLVQWTDTAARLYDEQRSWLRVLAEADTNAGRQDVATIAWIGYQTPDLLNVGALDLAREGSAALSRSILGLQTVRADREPHVSVLAHSYGSTAALMALSNGECAVDALALVGSPGGEAASVEDLAVARGNVFVGEAVWDPIPNSSFFGADPGASGFGARVMSVAGGIDAITNEKLDPSSGHNAYFEPGTESLRNLALIGIGRGGLVTDGTPQDAMRTLALVREGRA</sequence>
<organism evidence="2 3">
    <name type="scientific">Ruicaihuangia caeni</name>
    <dbReference type="NCBI Taxonomy" id="3042517"/>
    <lineage>
        <taxon>Bacteria</taxon>
        <taxon>Bacillati</taxon>
        <taxon>Actinomycetota</taxon>
        <taxon>Actinomycetes</taxon>
        <taxon>Micrococcales</taxon>
        <taxon>Microbacteriaceae</taxon>
        <taxon>Ruicaihuangia</taxon>
    </lineage>
</organism>
<dbReference type="GO" id="GO:0016787">
    <property type="term" value="F:hydrolase activity"/>
    <property type="evidence" value="ECO:0007669"/>
    <property type="project" value="UniProtKB-KW"/>
</dbReference>
<gene>
    <name evidence="2" type="ORF">QF206_01995</name>
</gene>
<name>A0AAW6T3T8_9MICO</name>
<feature type="domain" description="DUF1023" evidence="1">
    <location>
        <begin position="195"/>
        <end position="366"/>
    </location>
</feature>
<dbReference type="RefSeq" id="WP_281488106.1">
    <property type="nucleotide sequence ID" value="NZ_JASATX010000001.1"/>
</dbReference>
<comment type="caution">
    <text evidence="2">The sequence shown here is derived from an EMBL/GenBank/DDBJ whole genome shotgun (WGS) entry which is preliminary data.</text>
</comment>
<dbReference type="SUPFAM" id="SSF53474">
    <property type="entry name" value="alpha/beta-Hydrolases"/>
    <property type="match status" value="1"/>
</dbReference>
<protein>
    <submittedName>
        <fullName evidence="2">Alpha/beta hydrolase</fullName>
    </submittedName>
</protein>
<dbReference type="AlphaFoldDB" id="A0AAW6T3T8"/>
<dbReference type="EMBL" id="JASATX010000001">
    <property type="protein sequence ID" value="MDI2097741.1"/>
    <property type="molecule type" value="Genomic_DNA"/>
</dbReference>
<keyword evidence="2" id="KW-0378">Hydrolase</keyword>
<dbReference type="Pfam" id="PF06259">
    <property type="entry name" value="Abhydrolase_8"/>
    <property type="match status" value="1"/>
</dbReference>
<evidence type="ECO:0000313" key="2">
    <source>
        <dbReference type="EMBL" id="MDI2097741.1"/>
    </source>
</evidence>
<dbReference type="Proteomes" id="UP001321506">
    <property type="component" value="Unassembled WGS sequence"/>
</dbReference>
<keyword evidence="3" id="KW-1185">Reference proteome</keyword>
<dbReference type="InterPro" id="IPR010427">
    <property type="entry name" value="DUF1023"/>
</dbReference>
<evidence type="ECO:0000259" key="1">
    <source>
        <dbReference type="Pfam" id="PF06259"/>
    </source>
</evidence>
<accession>A0AAW6T3T8</accession>
<evidence type="ECO:0000313" key="3">
    <source>
        <dbReference type="Proteomes" id="UP001321506"/>
    </source>
</evidence>